<dbReference type="EMBL" id="DS022250">
    <property type="protein sequence ID" value="EWG47677.1"/>
    <property type="molecule type" value="Genomic_DNA"/>
</dbReference>
<keyword evidence="2" id="KW-1185">Reference proteome</keyword>
<protein>
    <submittedName>
        <fullName evidence="1">Uncharacterized protein</fullName>
    </submittedName>
</protein>
<name>W7MT10_GIBM7</name>
<dbReference type="GeneID" id="30065510"/>
<dbReference type="RefSeq" id="XP_018753868.1">
    <property type="nucleotide sequence ID" value="XM_018896404.1"/>
</dbReference>
<organism evidence="1 2">
    <name type="scientific">Gibberella moniliformis (strain M3125 / FGSC 7600)</name>
    <name type="common">Maize ear and stalk rot fungus</name>
    <name type="synonym">Fusarium verticillioides</name>
    <dbReference type="NCBI Taxonomy" id="334819"/>
    <lineage>
        <taxon>Eukaryota</taxon>
        <taxon>Fungi</taxon>
        <taxon>Dikarya</taxon>
        <taxon>Ascomycota</taxon>
        <taxon>Pezizomycotina</taxon>
        <taxon>Sordariomycetes</taxon>
        <taxon>Hypocreomycetidae</taxon>
        <taxon>Hypocreales</taxon>
        <taxon>Nectriaceae</taxon>
        <taxon>Fusarium</taxon>
        <taxon>Fusarium fujikuroi species complex</taxon>
    </lineage>
</organism>
<reference evidence="1 2" key="1">
    <citation type="journal article" date="2010" name="Nature">
        <title>Comparative genomics reveals mobile pathogenicity chromosomes in Fusarium.</title>
        <authorList>
            <person name="Ma L.J."/>
            <person name="van der Does H.C."/>
            <person name="Borkovich K.A."/>
            <person name="Coleman J.J."/>
            <person name="Daboussi M.J."/>
            <person name="Di Pietro A."/>
            <person name="Dufresne M."/>
            <person name="Freitag M."/>
            <person name="Grabherr M."/>
            <person name="Henrissat B."/>
            <person name="Houterman P.M."/>
            <person name="Kang S."/>
            <person name="Shim W.B."/>
            <person name="Woloshuk C."/>
            <person name="Xie X."/>
            <person name="Xu J.R."/>
            <person name="Antoniw J."/>
            <person name="Baker S.E."/>
            <person name="Bluhm B.H."/>
            <person name="Breakspear A."/>
            <person name="Brown D.W."/>
            <person name="Butchko R.A."/>
            <person name="Chapman S."/>
            <person name="Coulson R."/>
            <person name="Coutinho P.M."/>
            <person name="Danchin E.G."/>
            <person name="Diener A."/>
            <person name="Gale L.R."/>
            <person name="Gardiner D.M."/>
            <person name="Goff S."/>
            <person name="Hammond-Kosack K.E."/>
            <person name="Hilburn K."/>
            <person name="Hua-Van A."/>
            <person name="Jonkers W."/>
            <person name="Kazan K."/>
            <person name="Kodira C.D."/>
            <person name="Koehrsen M."/>
            <person name="Kumar L."/>
            <person name="Lee Y.H."/>
            <person name="Li L."/>
            <person name="Manners J.M."/>
            <person name="Miranda-Saavedra D."/>
            <person name="Mukherjee M."/>
            <person name="Park G."/>
            <person name="Park J."/>
            <person name="Park S.Y."/>
            <person name="Proctor R.H."/>
            <person name="Regev A."/>
            <person name="Ruiz-Roldan M.C."/>
            <person name="Sain D."/>
            <person name="Sakthikumar S."/>
            <person name="Sykes S."/>
            <person name="Schwartz D.C."/>
            <person name="Turgeon B.G."/>
            <person name="Wapinski I."/>
            <person name="Yoder O."/>
            <person name="Young S."/>
            <person name="Zeng Q."/>
            <person name="Zhou S."/>
            <person name="Galagan J."/>
            <person name="Cuomo C.A."/>
            <person name="Kistler H.C."/>
            <person name="Rep M."/>
        </authorList>
    </citation>
    <scope>NUCLEOTIDE SEQUENCE [LARGE SCALE GENOMIC DNA]</scope>
    <source>
        <strain evidence="2">M3125 / FGSC 7600</strain>
    </source>
</reference>
<proteinExistence type="predicted"/>
<dbReference type="AlphaFoldDB" id="W7MT10"/>
<evidence type="ECO:0000313" key="1">
    <source>
        <dbReference type="EMBL" id="EWG47677.1"/>
    </source>
</evidence>
<dbReference type="VEuPathDB" id="FungiDB:FVEG_07733"/>
<dbReference type="EMBL" id="CM000585">
    <property type="protein sequence ID" value="EWG47677.1"/>
    <property type="molecule type" value="Genomic_DNA"/>
</dbReference>
<dbReference type="Proteomes" id="UP000009096">
    <property type="component" value="Chromosome 8"/>
</dbReference>
<accession>W7MT10</accession>
<evidence type="ECO:0000313" key="2">
    <source>
        <dbReference type="Proteomes" id="UP000009096"/>
    </source>
</evidence>
<gene>
    <name evidence="1" type="ORF">FVEG_07733</name>
</gene>
<dbReference type="eggNOG" id="ENOG502SX6W">
    <property type="taxonomic scope" value="Eukaryota"/>
</dbReference>
<sequence length="427" mass="47990">MSNPFILYYYGDSLVRQGQSRLLLCRTRSDKSALVDWLKLRQEHIDKFNSNILTILDCKYRVVPTGKDRYPILEDDLCSRSKSVVQILIAPKSSQQNATPFPEILAKTLKAMLESSTTGVIDMKYLEGEISRHPEPEYIAKLFSLRPDQENLKLQVYSRERQGAFVESRYDPWVPSNASRHLRINVLPITWAEVDLWDAEAELKDLLDVFEVHFDFMIGSIFKIPDTPSAQSTLQLRIDQQIEQVGPRGLLIVVYNGHAKRTSEGMIISGHRSGGQTVNWTEITHTLNVANCDVVHVLDCCDALSATKGTHAEKQSQADIAVAADLKTNEFEFHGINETLAAGAREEQVPAGPNSSMKVFAEVLNEMAVQKVPISILSWHQHIIAKMGGLITEQGGLRHAEPHYKINPTDYAGRGISLQVKQRRSTM</sequence>
<dbReference type="OrthoDB" id="4760831at2759"/>
<dbReference type="STRING" id="334819.W7MT10"/>
<dbReference type="KEGG" id="fvr:FVEG_07733"/>